<dbReference type="InterPro" id="IPR035906">
    <property type="entry name" value="MetI-like_sf"/>
</dbReference>
<feature type="transmembrane region" description="Helical" evidence="7">
    <location>
        <begin position="236"/>
        <end position="261"/>
    </location>
</feature>
<proteinExistence type="inferred from homology"/>
<dbReference type="Pfam" id="PF00528">
    <property type="entry name" value="BPD_transp_1"/>
    <property type="match status" value="1"/>
</dbReference>
<reference evidence="9 10" key="1">
    <citation type="submission" date="2024-08" db="EMBL/GenBank/DDBJ databases">
        <title>Tateyamaria sp. nov., isolated from marine algae.</title>
        <authorList>
            <person name="Choi B.J."/>
            <person name="Kim J.M."/>
            <person name="Lee J.K."/>
            <person name="Choi D.G."/>
            <person name="Bayburt H."/>
            <person name="Baek J.H."/>
            <person name="Han D.M."/>
            <person name="Jeon C.O."/>
        </authorList>
    </citation>
    <scope>NUCLEOTIDE SEQUENCE [LARGE SCALE GENOMIC DNA]</scope>
    <source>
        <strain evidence="9 10">KMU-156</strain>
    </source>
</reference>
<evidence type="ECO:0000259" key="8">
    <source>
        <dbReference type="PROSITE" id="PS50928"/>
    </source>
</evidence>
<keyword evidence="6 7" id="KW-0472">Membrane</keyword>
<dbReference type="PANTHER" id="PTHR30193">
    <property type="entry name" value="ABC TRANSPORTER PERMEASE PROTEIN"/>
    <property type="match status" value="1"/>
</dbReference>
<comment type="similarity">
    <text evidence="7">Belongs to the binding-protein-dependent transport system permease family.</text>
</comment>
<feature type="transmembrane region" description="Helical" evidence="7">
    <location>
        <begin position="190"/>
        <end position="215"/>
    </location>
</feature>
<evidence type="ECO:0000256" key="2">
    <source>
        <dbReference type="ARBA" id="ARBA00022448"/>
    </source>
</evidence>
<evidence type="ECO:0000256" key="4">
    <source>
        <dbReference type="ARBA" id="ARBA00022692"/>
    </source>
</evidence>
<keyword evidence="10" id="KW-1185">Reference proteome</keyword>
<dbReference type="Proteomes" id="UP001627408">
    <property type="component" value="Unassembled WGS sequence"/>
</dbReference>
<dbReference type="PROSITE" id="PS50928">
    <property type="entry name" value="ABC_TM1"/>
    <property type="match status" value="1"/>
</dbReference>
<keyword evidence="4 7" id="KW-0812">Transmembrane</keyword>
<evidence type="ECO:0000256" key="1">
    <source>
        <dbReference type="ARBA" id="ARBA00004651"/>
    </source>
</evidence>
<dbReference type="CDD" id="cd06261">
    <property type="entry name" value="TM_PBP2"/>
    <property type="match status" value="1"/>
</dbReference>
<keyword evidence="2 7" id="KW-0813">Transport</keyword>
<gene>
    <name evidence="9" type="ORF">ACERZ8_11850</name>
</gene>
<accession>A0ABW8UZG0</accession>
<dbReference type="EMBL" id="JBHDIY010000002">
    <property type="protein sequence ID" value="MFL4470538.1"/>
    <property type="molecule type" value="Genomic_DNA"/>
</dbReference>
<sequence length="331" mass="37474">MTHAVVPDTNAPDRPSWLRRNKLAVAPWIFLIPALIFFAIYVVIPIFQSLWLSLYEWNGLYTADGESTATWVGFQNYVKLWDDPNFWTSLRNNLAWLILYMLAVPLGLLIALFLNQTVTGMRFYKSMFFFPFVISQVVVGLIFGWFYNPDFGVVGTVWKALFCEETVNIVGNVTFSCSRPAPDILSSPEWATYGIIAAGLWPQIAYCMILYLTGLNNVSADQIEAARLDGAKGWKMLWYVVVPQLKPATFIAIVVTVIGALRSFDMIAIMTQGGPFGSTNVLSHYMYEVAISEYGERYGYGSSVATVLFGIMLIFISYFLWQMYQDEKGLR</sequence>
<feature type="transmembrane region" description="Helical" evidence="7">
    <location>
        <begin position="94"/>
        <end position="115"/>
    </location>
</feature>
<dbReference type="InterPro" id="IPR000515">
    <property type="entry name" value="MetI-like"/>
</dbReference>
<keyword evidence="3" id="KW-1003">Cell membrane</keyword>
<feature type="transmembrane region" description="Helical" evidence="7">
    <location>
        <begin position="298"/>
        <end position="321"/>
    </location>
</feature>
<comment type="caution">
    <text evidence="9">The sequence shown here is derived from an EMBL/GenBank/DDBJ whole genome shotgun (WGS) entry which is preliminary data.</text>
</comment>
<organism evidence="9 10">
    <name type="scientific">Tateyamaria armeniaca</name>
    <dbReference type="NCBI Taxonomy" id="2518930"/>
    <lineage>
        <taxon>Bacteria</taxon>
        <taxon>Pseudomonadati</taxon>
        <taxon>Pseudomonadota</taxon>
        <taxon>Alphaproteobacteria</taxon>
        <taxon>Rhodobacterales</taxon>
        <taxon>Roseobacteraceae</taxon>
        <taxon>Tateyamaria</taxon>
    </lineage>
</organism>
<feature type="domain" description="ABC transmembrane type-1" evidence="8">
    <location>
        <begin position="89"/>
        <end position="321"/>
    </location>
</feature>
<evidence type="ECO:0000313" key="10">
    <source>
        <dbReference type="Proteomes" id="UP001627408"/>
    </source>
</evidence>
<protein>
    <submittedName>
        <fullName evidence="9">Carbohydrate ABC transporter permease</fullName>
    </submittedName>
</protein>
<feature type="transmembrane region" description="Helical" evidence="7">
    <location>
        <begin position="127"/>
        <end position="147"/>
    </location>
</feature>
<evidence type="ECO:0000313" key="9">
    <source>
        <dbReference type="EMBL" id="MFL4470538.1"/>
    </source>
</evidence>
<dbReference type="SUPFAM" id="SSF161098">
    <property type="entry name" value="MetI-like"/>
    <property type="match status" value="1"/>
</dbReference>
<feature type="transmembrane region" description="Helical" evidence="7">
    <location>
        <begin position="23"/>
        <end position="47"/>
    </location>
</feature>
<comment type="subcellular location">
    <subcellularLocation>
        <location evidence="1 7">Cell membrane</location>
        <topology evidence="1 7">Multi-pass membrane protein</topology>
    </subcellularLocation>
</comment>
<dbReference type="PANTHER" id="PTHR30193:SF37">
    <property type="entry name" value="INNER MEMBRANE ABC TRANSPORTER PERMEASE PROTEIN YCJO"/>
    <property type="match status" value="1"/>
</dbReference>
<dbReference type="InterPro" id="IPR051393">
    <property type="entry name" value="ABC_transporter_permease"/>
</dbReference>
<dbReference type="Gene3D" id="1.10.3720.10">
    <property type="entry name" value="MetI-like"/>
    <property type="match status" value="1"/>
</dbReference>
<evidence type="ECO:0000256" key="7">
    <source>
        <dbReference type="RuleBase" id="RU363032"/>
    </source>
</evidence>
<evidence type="ECO:0000256" key="3">
    <source>
        <dbReference type="ARBA" id="ARBA00022475"/>
    </source>
</evidence>
<dbReference type="RefSeq" id="WP_407592387.1">
    <property type="nucleotide sequence ID" value="NZ_JBHDIY010000002.1"/>
</dbReference>
<evidence type="ECO:0000256" key="5">
    <source>
        <dbReference type="ARBA" id="ARBA00022989"/>
    </source>
</evidence>
<keyword evidence="5 7" id="KW-1133">Transmembrane helix</keyword>
<evidence type="ECO:0000256" key="6">
    <source>
        <dbReference type="ARBA" id="ARBA00023136"/>
    </source>
</evidence>
<name>A0ABW8UZG0_9RHOB</name>